<dbReference type="EC" id="1.17.99.6" evidence="4 17"/>
<evidence type="ECO:0000256" key="17">
    <source>
        <dbReference type="HAMAP-Rule" id="MF_02089"/>
    </source>
</evidence>
<keyword evidence="12 17" id="KW-0411">Iron-sulfur</keyword>
<evidence type="ECO:0000256" key="16">
    <source>
        <dbReference type="ARBA" id="ARBA00047415"/>
    </source>
</evidence>
<feature type="binding site" evidence="17">
    <location>
        <position position="115"/>
    </location>
    <ligand>
        <name>[4Fe-4S] cluster</name>
        <dbReference type="ChEBI" id="CHEBI:49883"/>
    </ligand>
</feature>
<organism evidence="19 20">
    <name type="scientific">Paraeggerthella hongkongensis</name>
    <dbReference type="NCBI Taxonomy" id="230658"/>
    <lineage>
        <taxon>Bacteria</taxon>
        <taxon>Bacillati</taxon>
        <taxon>Actinomycetota</taxon>
        <taxon>Coriobacteriia</taxon>
        <taxon>Eggerthellales</taxon>
        <taxon>Eggerthellaceae</taxon>
        <taxon>Paraeggerthella</taxon>
    </lineage>
</organism>
<evidence type="ECO:0000256" key="6">
    <source>
        <dbReference type="ARBA" id="ARBA00022485"/>
    </source>
</evidence>
<feature type="disulfide bond" description="Redox-active" evidence="17">
    <location>
        <begin position="192"/>
        <end position="194"/>
    </location>
</feature>
<dbReference type="InterPro" id="IPR003828">
    <property type="entry name" value="QueH"/>
</dbReference>
<evidence type="ECO:0000256" key="1">
    <source>
        <dbReference type="ARBA" id="ARBA00002268"/>
    </source>
</evidence>
<evidence type="ECO:0000256" key="11">
    <source>
        <dbReference type="ARBA" id="ARBA00023004"/>
    </source>
</evidence>
<feature type="binding site" evidence="17">
    <location>
        <position position="9"/>
    </location>
    <ligand>
        <name>[4Fe-4S] cluster</name>
        <dbReference type="ChEBI" id="CHEBI:49883"/>
    </ligand>
</feature>
<dbReference type="GO" id="GO:0052693">
    <property type="term" value="F:epoxyqueuosine reductase activity"/>
    <property type="evidence" value="ECO:0007669"/>
    <property type="project" value="UniProtKB-UniRule"/>
</dbReference>
<keyword evidence="11 17" id="KW-0408">Iron</keyword>
<accession>A0A3N0B2Z3</accession>
<evidence type="ECO:0000256" key="14">
    <source>
        <dbReference type="ARBA" id="ARBA00023284"/>
    </source>
</evidence>
<evidence type="ECO:0000313" key="19">
    <source>
        <dbReference type="EMBL" id="RNL40946.1"/>
    </source>
</evidence>
<comment type="catalytic activity">
    <reaction evidence="16 17">
        <text>epoxyqueuosine(34) in tRNA + AH2 = queuosine(34) in tRNA + A + H2O</text>
        <dbReference type="Rhea" id="RHEA:32159"/>
        <dbReference type="Rhea" id="RHEA-COMP:18571"/>
        <dbReference type="Rhea" id="RHEA-COMP:18582"/>
        <dbReference type="ChEBI" id="CHEBI:13193"/>
        <dbReference type="ChEBI" id="CHEBI:15377"/>
        <dbReference type="ChEBI" id="CHEBI:17499"/>
        <dbReference type="ChEBI" id="CHEBI:194431"/>
        <dbReference type="ChEBI" id="CHEBI:194443"/>
        <dbReference type="EC" id="1.17.99.6"/>
    </reaction>
</comment>
<keyword evidence="10 17" id="KW-0560">Oxidoreductase</keyword>
<dbReference type="UniPathway" id="UPA00392"/>
<name>A0A3N0B2Z3_9ACTN</name>
<dbReference type="OrthoDB" id="9801033at2"/>
<evidence type="ECO:0000256" key="9">
    <source>
        <dbReference type="ARBA" id="ARBA00022785"/>
    </source>
</evidence>
<keyword evidence="13 17" id="KW-1015">Disulfide bond</keyword>
<evidence type="ECO:0000256" key="15">
    <source>
        <dbReference type="ARBA" id="ARBA00031446"/>
    </source>
</evidence>
<evidence type="ECO:0000256" key="10">
    <source>
        <dbReference type="ARBA" id="ARBA00023002"/>
    </source>
</evidence>
<keyword evidence="6 17" id="KW-0004">4Fe-4S</keyword>
<proteinExistence type="inferred from homology"/>
<evidence type="ECO:0000256" key="8">
    <source>
        <dbReference type="ARBA" id="ARBA00022723"/>
    </source>
</evidence>
<keyword evidence="8 17" id="KW-0479">Metal-binding</keyword>
<sequence>MKLLLHACCGPCSLEPVRLLHEAGHDLTIYYANSNIAPDAEYSRRLDALLAWAKEEDVAVMEGLRAPCAWEASAGRIGEEALSEARESLAASSDGARPLPLAIDPARRMERCRACYRLRFEETALVAAAHGFDGIGTTLSVSPYQYTEIIHEELSSAAARFGVSAVFRDFRPYYDEATRRSREAGMYRQNYCGCRFSAAEAEAERSERKAARKADRAAHAAEREAAEAERTAKRAERLAYDEKQARKRAVLKALRTQEKDASQ</sequence>
<keyword evidence="7 17" id="KW-0819">tRNA processing</keyword>
<evidence type="ECO:0000256" key="7">
    <source>
        <dbReference type="ARBA" id="ARBA00022694"/>
    </source>
</evidence>
<dbReference type="HAMAP" id="MF_02089">
    <property type="entry name" value="QueH"/>
    <property type="match status" value="1"/>
</dbReference>
<comment type="function">
    <text evidence="1 17">Catalyzes the conversion of epoxyqueuosine (oQ) to queuosine (Q), which is a hypermodified base found in the wobble positions of tRNA(Asp), tRNA(Asn), tRNA(His) and tRNA(Tyr).</text>
</comment>
<comment type="caution">
    <text evidence="19">The sequence shown here is derived from an EMBL/GenBank/DDBJ whole genome shotgun (WGS) entry which is preliminary data.</text>
</comment>
<evidence type="ECO:0000256" key="3">
    <source>
        <dbReference type="ARBA" id="ARBA00008207"/>
    </source>
</evidence>
<evidence type="ECO:0000256" key="2">
    <source>
        <dbReference type="ARBA" id="ARBA00004691"/>
    </source>
</evidence>
<evidence type="ECO:0000256" key="18">
    <source>
        <dbReference type="SAM" id="MobiDB-lite"/>
    </source>
</evidence>
<dbReference type="PANTHER" id="PTHR36701:SF1">
    <property type="entry name" value="EPOXYQUEUOSINE REDUCTASE QUEH"/>
    <property type="match status" value="1"/>
</dbReference>
<keyword evidence="9 17" id="KW-0671">Queuosine biosynthesis</keyword>
<evidence type="ECO:0000313" key="20">
    <source>
        <dbReference type="Proteomes" id="UP000278632"/>
    </source>
</evidence>
<dbReference type="GO" id="GO:0046872">
    <property type="term" value="F:metal ion binding"/>
    <property type="evidence" value="ECO:0007669"/>
    <property type="project" value="UniProtKB-KW"/>
</dbReference>
<evidence type="ECO:0000256" key="13">
    <source>
        <dbReference type="ARBA" id="ARBA00023157"/>
    </source>
</evidence>
<dbReference type="EMBL" id="QICD01000023">
    <property type="protein sequence ID" value="RNL40946.1"/>
    <property type="molecule type" value="Genomic_DNA"/>
</dbReference>
<dbReference type="GO" id="GO:0051539">
    <property type="term" value="F:4 iron, 4 sulfur cluster binding"/>
    <property type="evidence" value="ECO:0007669"/>
    <property type="project" value="UniProtKB-UniRule"/>
</dbReference>
<dbReference type="PANTHER" id="PTHR36701">
    <property type="entry name" value="EPOXYQUEUOSINE REDUCTASE QUEH"/>
    <property type="match status" value="1"/>
</dbReference>
<keyword evidence="20" id="KW-1185">Reference proteome</keyword>
<evidence type="ECO:0000256" key="5">
    <source>
        <dbReference type="ARBA" id="ARBA00016895"/>
    </source>
</evidence>
<dbReference type="RefSeq" id="WP_123192700.1">
    <property type="nucleotide sequence ID" value="NZ_QICD01000023.1"/>
</dbReference>
<keyword evidence="14 17" id="KW-0676">Redox-active center</keyword>
<feature type="region of interest" description="Disordered" evidence="18">
    <location>
        <begin position="206"/>
        <end position="230"/>
    </location>
</feature>
<dbReference type="GO" id="GO:0008616">
    <property type="term" value="P:tRNA queuosine(34) biosynthetic process"/>
    <property type="evidence" value="ECO:0007669"/>
    <property type="project" value="UniProtKB-UniRule"/>
</dbReference>
<dbReference type="Pfam" id="PF02677">
    <property type="entry name" value="QueH"/>
    <property type="match status" value="2"/>
</dbReference>
<comment type="pathway">
    <text evidence="2 17">tRNA modification; tRNA-queuosine biosynthesis.</text>
</comment>
<feature type="binding site" evidence="17">
    <location>
        <position position="8"/>
    </location>
    <ligand>
        <name>[4Fe-4S] cluster</name>
        <dbReference type="ChEBI" id="CHEBI:49883"/>
    </ligand>
</feature>
<dbReference type="Proteomes" id="UP000278632">
    <property type="component" value="Unassembled WGS sequence"/>
</dbReference>
<evidence type="ECO:0000256" key="4">
    <source>
        <dbReference type="ARBA" id="ARBA00012622"/>
    </source>
</evidence>
<evidence type="ECO:0000256" key="12">
    <source>
        <dbReference type="ARBA" id="ARBA00023014"/>
    </source>
</evidence>
<dbReference type="AlphaFoldDB" id="A0A3N0B2Z3"/>
<comment type="similarity">
    <text evidence="3 17">Belongs to the QueH family.</text>
</comment>
<reference evidence="20" key="1">
    <citation type="submission" date="2018-05" db="EMBL/GenBank/DDBJ databases">
        <title>Genome Sequencing of selected type strains of the family Eggerthellaceae.</title>
        <authorList>
            <person name="Danylec N."/>
            <person name="Stoll D.A."/>
            <person name="Doetsch A."/>
            <person name="Huch M."/>
        </authorList>
    </citation>
    <scope>NUCLEOTIDE SEQUENCE [LARGE SCALE GENOMIC DNA]</scope>
    <source>
        <strain evidence="20">DSM 16106</strain>
    </source>
</reference>
<protein>
    <recommendedName>
        <fullName evidence="5 17">Epoxyqueuosine reductase QueH</fullName>
        <ecNumber evidence="4 17">1.17.99.6</ecNumber>
    </recommendedName>
    <alternativeName>
        <fullName evidence="15 17">Queuosine biosynthesis protein QueH</fullName>
    </alternativeName>
</protein>
<feature type="binding site" evidence="17">
    <location>
        <position position="112"/>
    </location>
    <ligand>
        <name>[4Fe-4S] cluster</name>
        <dbReference type="ChEBI" id="CHEBI:49883"/>
    </ligand>
</feature>
<gene>
    <name evidence="17" type="primary">queH</name>
    <name evidence="19" type="ORF">DMP08_09730</name>
</gene>